<dbReference type="PATRIC" id="fig|1094489.3.peg.1218"/>
<keyword evidence="1" id="KW-0732">Signal</keyword>
<dbReference type="STRING" id="1094489.BAnh1_09940"/>
<reference evidence="2 3" key="1">
    <citation type="journal article" date="2013" name="PLoS Genet.">
        <title>A gene transfer agent and a dynamic repertoire of secretion systems hold the keys to the explosive radiation of the emerging pathogen Bartonella.</title>
        <authorList>
            <person name="Guy L."/>
            <person name="Nystedt B."/>
            <person name="Toft C."/>
            <person name="Zaremba-Niedzwiedzka K."/>
            <person name="Berglund E.C."/>
            <person name="Granberg F."/>
            <person name="Naslund K."/>
            <person name="Eriksson A.S."/>
            <person name="Andersson S.G."/>
        </authorList>
    </citation>
    <scope>NUCLEOTIDE SEQUENCE [LARGE SCALE GENOMIC DNA]</scope>
    <source>
        <strain evidence="2 3">Aust/NH1</strain>
    </source>
</reference>
<sequence>MKIKVLAFLLIPACLTSYTAGNAEKYRVIMNNVTAEKVNKIIRTEVIPASSENHGEIVDRVSAAFLTTPYRSETLIGSPKEPEALVADFEGVDCFVLADYVEALSRSNNKETFLKNLARICYVNGKVSYLSRRHFFTDWYATFPRNARDITPNVSSAYVTVKKWLNRKSDGRRYVKGLEIIPRKINYIPGPSIDVQVLNQLKTGDYVGIYSPREGLDVSHAGIIIRRNGQVWFRNASSLQENRKVVDSPFMEYMLSKPGIIVLRAD</sequence>
<name>M1N4N8_BARAA</name>
<dbReference type="Pfam" id="PF07313">
    <property type="entry name" value="AmiA-like"/>
    <property type="match status" value="1"/>
</dbReference>
<dbReference type="EMBL" id="CP003123">
    <property type="protein sequence ID" value="AGF74864.1"/>
    <property type="molecule type" value="Genomic_DNA"/>
</dbReference>
<protein>
    <recommendedName>
        <fullName evidence="4">DUF1460 domain-containing protein</fullName>
    </recommendedName>
</protein>
<dbReference type="Gene3D" id="1.10.3670.10">
    <property type="entry name" value="Putative xylanase like domain"/>
    <property type="match status" value="1"/>
</dbReference>
<dbReference type="Proteomes" id="UP000011729">
    <property type="component" value="Chromosome"/>
</dbReference>
<feature type="signal peptide" evidence="1">
    <location>
        <begin position="1"/>
        <end position="22"/>
    </location>
</feature>
<evidence type="ECO:0008006" key="4">
    <source>
        <dbReference type="Google" id="ProtNLM"/>
    </source>
</evidence>
<dbReference type="Gene3D" id="2.30.260.10">
    <property type="entry name" value="putative xylanase like domain"/>
    <property type="match status" value="1"/>
</dbReference>
<accession>M1N4N8</accession>
<proteinExistence type="predicted"/>
<feature type="chain" id="PRO_5004016449" description="DUF1460 domain-containing protein" evidence="1">
    <location>
        <begin position="23"/>
        <end position="266"/>
    </location>
</feature>
<organism evidence="2 3">
    <name type="scientific">Bartonella australis (strain Aust/NH1)</name>
    <dbReference type="NCBI Taxonomy" id="1094489"/>
    <lineage>
        <taxon>Bacteria</taxon>
        <taxon>Pseudomonadati</taxon>
        <taxon>Pseudomonadota</taxon>
        <taxon>Alphaproteobacteria</taxon>
        <taxon>Hyphomicrobiales</taxon>
        <taxon>Bartonellaceae</taxon>
        <taxon>Bartonella</taxon>
    </lineage>
</organism>
<evidence type="ECO:0000313" key="2">
    <source>
        <dbReference type="EMBL" id="AGF74864.1"/>
    </source>
</evidence>
<dbReference type="RefSeq" id="WP_015398368.1">
    <property type="nucleotide sequence ID" value="NC_020300.1"/>
</dbReference>
<dbReference type="OrthoDB" id="9796191at2"/>
<dbReference type="KEGG" id="baus:BAnh1_09940"/>
<dbReference type="AlphaFoldDB" id="M1N4N8"/>
<dbReference type="InterPro" id="IPR010846">
    <property type="entry name" value="AmiA-like"/>
</dbReference>
<dbReference type="eggNOG" id="COG0657">
    <property type="taxonomic scope" value="Bacteria"/>
</dbReference>
<keyword evidence="3" id="KW-1185">Reference proteome</keyword>
<gene>
    <name evidence="2" type="ordered locus">BAnh1_09940</name>
</gene>
<dbReference type="HOGENOM" id="CLU_065574_1_0_5"/>
<dbReference type="SUPFAM" id="SSF54001">
    <property type="entry name" value="Cysteine proteinases"/>
    <property type="match status" value="1"/>
</dbReference>
<evidence type="ECO:0000256" key="1">
    <source>
        <dbReference type="SAM" id="SignalP"/>
    </source>
</evidence>
<evidence type="ECO:0000313" key="3">
    <source>
        <dbReference type="Proteomes" id="UP000011729"/>
    </source>
</evidence>
<dbReference type="InterPro" id="IPR038765">
    <property type="entry name" value="Papain-like_cys_pep_sf"/>
</dbReference>